<dbReference type="RefSeq" id="WP_162817864.1">
    <property type="nucleotide sequence ID" value="NZ_CP139960.1"/>
</dbReference>
<proteinExistence type="predicted"/>
<evidence type="ECO:0000313" key="1">
    <source>
        <dbReference type="EMBL" id="WQD38231.1"/>
    </source>
</evidence>
<gene>
    <name evidence="1" type="ORF">U0035_21405</name>
</gene>
<reference evidence="1 2" key="1">
    <citation type="submission" date="2023-12" db="EMBL/GenBank/DDBJ databases">
        <title>Genome sequencing and assembly of bacterial species from a model synthetic community.</title>
        <authorList>
            <person name="Hogle S.L."/>
        </authorList>
    </citation>
    <scope>NUCLEOTIDE SEQUENCE [LARGE SCALE GENOMIC DNA]</scope>
    <source>
        <strain evidence="1 2">HAMBI_3031</strain>
    </source>
</reference>
<dbReference type="EMBL" id="CP139960">
    <property type="protein sequence ID" value="WQD38231.1"/>
    <property type="molecule type" value="Genomic_DNA"/>
</dbReference>
<accession>A0ABZ0W851</accession>
<protein>
    <submittedName>
        <fullName evidence="1">Uncharacterized protein</fullName>
    </submittedName>
</protein>
<evidence type="ECO:0000313" key="2">
    <source>
        <dbReference type="Proteomes" id="UP001325680"/>
    </source>
</evidence>
<dbReference type="Proteomes" id="UP001325680">
    <property type="component" value="Chromosome"/>
</dbReference>
<organism evidence="1 2">
    <name type="scientific">Niabella yanshanensis</name>
    <dbReference type="NCBI Taxonomy" id="577386"/>
    <lineage>
        <taxon>Bacteria</taxon>
        <taxon>Pseudomonadati</taxon>
        <taxon>Bacteroidota</taxon>
        <taxon>Chitinophagia</taxon>
        <taxon>Chitinophagales</taxon>
        <taxon>Chitinophagaceae</taxon>
        <taxon>Niabella</taxon>
    </lineage>
</organism>
<sequence>MDDGTVTRQANLERPFLLFENGKPTHLFAAKGSGDKPYQVDKTWNMVMPLKQD</sequence>
<keyword evidence="2" id="KW-1185">Reference proteome</keyword>
<name>A0ABZ0W851_9BACT</name>